<proteinExistence type="predicted"/>
<feature type="transmembrane region" description="Helical" evidence="1">
    <location>
        <begin position="21"/>
        <end position="48"/>
    </location>
</feature>
<evidence type="ECO:0000313" key="2">
    <source>
        <dbReference type="EMBL" id="KAG6482309.1"/>
    </source>
</evidence>
<gene>
    <name evidence="2" type="ORF">ZIOFF_058940</name>
</gene>
<organism evidence="2 3">
    <name type="scientific">Zingiber officinale</name>
    <name type="common">Ginger</name>
    <name type="synonym">Amomum zingiber</name>
    <dbReference type="NCBI Taxonomy" id="94328"/>
    <lineage>
        <taxon>Eukaryota</taxon>
        <taxon>Viridiplantae</taxon>
        <taxon>Streptophyta</taxon>
        <taxon>Embryophyta</taxon>
        <taxon>Tracheophyta</taxon>
        <taxon>Spermatophyta</taxon>
        <taxon>Magnoliopsida</taxon>
        <taxon>Liliopsida</taxon>
        <taxon>Zingiberales</taxon>
        <taxon>Zingiberaceae</taxon>
        <taxon>Zingiber</taxon>
    </lineage>
</organism>
<dbReference type="AlphaFoldDB" id="A0A8J5F8N1"/>
<dbReference type="EMBL" id="JACMSC010000016">
    <property type="protein sequence ID" value="KAG6482309.1"/>
    <property type="molecule type" value="Genomic_DNA"/>
</dbReference>
<keyword evidence="1" id="KW-1133">Transmembrane helix</keyword>
<evidence type="ECO:0000313" key="3">
    <source>
        <dbReference type="Proteomes" id="UP000734854"/>
    </source>
</evidence>
<dbReference type="PANTHER" id="PTHR31133:SF12">
    <property type="entry name" value="MEMBRANE PROTEIN"/>
    <property type="match status" value="1"/>
</dbReference>
<comment type="caution">
    <text evidence="2">The sequence shown here is derived from an EMBL/GenBank/DDBJ whole genome shotgun (WGS) entry which is preliminary data.</text>
</comment>
<keyword evidence="1" id="KW-0472">Membrane</keyword>
<keyword evidence="1" id="KW-0812">Transmembrane</keyword>
<dbReference type="InterPro" id="IPR040229">
    <property type="entry name" value="At3g27390-like"/>
</dbReference>
<dbReference type="PANTHER" id="PTHR31133">
    <property type="entry name" value="MEMBRANE PROTEIN"/>
    <property type="match status" value="1"/>
</dbReference>
<sequence>MGRSYQLSGTKALQKISSRVSGIPACVVVALMGLVVDIPLYTAIALIWGEIMKSSETRGKELVDANIITTFHLNDWLQTKGCSQETTGIGLPSYAFLHTLLFSIKSGSGGILLSGGIKVTHLDRPQDWLLDWFFHPVMVLMEQIKVLNLKEDEVRLLEMLILFAGSSNTSSVQAMDDGARDNQDVIRTVQIHAISRR</sequence>
<name>A0A8J5F8N1_ZINOF</name>
<protein>
    <submittedName>
        <fullName evidence="2">Uncharacterized protein</fullName>
    </submittedName>
</protein>
<reference evidence="2 3" key="1">
    <citation type="submission" date="2020-08" db="EMBL/GenBank/DDBJ databases">
        <title>Plant Genome Project.</title>
        <authorList>
            <person name="Zhang R.-G."/>
        </authorList>
    </citation>
    <scope>NUCLEOTIDE SEQUENCE [LARGE SCALE GENOMIC DNA]</scope>
    <source>
        <tissue evidence="2">Rhizome</tissue>
    </source>
</reference>
<dbReference type="Proteomes" id="UP000734854">
    <property type="component" value="Unassembled WGS sequence"/>
</dbReference>
<accession>A0A8J5F8N1</accession>
<evidence type="ECO:0000256" key="1">
    <source>
        <dbReference type="SAM" id="Phobius"/>
    </source>
</evidence>
<keyword evidence="3" id="KW-1185">Reference proteome</keyword>